<feature type="transmembrane region" description="Helical" evidence="2">
    <location>
        <begin position="33"/>
        <end position="55"/>
    </location>
</feature>
<evidence type="ECO:0000313" key="4">
    <source>
        <dbReference type="Proteomes" id="UP001215598"/>
    </source>
</evidence>
<comment type="caution">
    <text evidence="3">The sequence shown here is derived from an EMBL/GenBank/DDBJ whole genome shotgun (WGS) entry which is preliminary data.</text>
</comment>
<gene>
    <name evidence="3" type="ORF">B0H16DRAFT_1816754</name>
</gene>
<accession>A0AAD7H3H5</accession>
<name>A0AAD7H3H5_9AGAR</name>
<keyword evidence="4" id="KW-1185">Reference proteome</keyword>
<reference evidence="3" key="1">
    <citation type="submission" date="2023-03" db="EMBL/GenBank/DDBJ databases">
        <title>Massive genome expansion in bonnet fungi (Mycena s.s.) driven by repeated elements and novel gene families across ecological guilds.</title>
        <authorList>
            <consortium name="Lawrence Berkeley National Laboratory"/>
            <person name="Harder C.B."/>
            <person name="Miyauchi S."/>
            <person name="Viragh M."/>
            <person name="Kuo A."/>
            <person name="Thoen E."/>
            <person name="Andreopoulos B."/>
            <person name="Lu D."/>
            <person name="Skrede I."/>
            <person name="Drula E."/>
            <person name="Henrissat B."/>
            <person name="Morin E."/>
            <person name="Kohler A."/>
            <person name="Barry K."/>
            <person name="LaButti K."/>
            <person name="Morin E."/>
            <person name="Salamov A."/>
            <person name="Lipzen A."/>
            <person name="Mereny Z."/>
            <person name="Hegedus B."/>
            <person name="Baldrian P."/>
            <person name="Stursova M."/>
            <person name="Weitz H."/>
            <person name="Taylor A."/>
            <person name="Grigoriev I.V."/>
            <person name="Nagy L.G."/>
            <person name="Martin F."/>
            <person name="Kauserud H."/>
        </authorList>
    </citation>
    <scope>NUCLEOTIDE SEQUENCE</scope>
    <source>
        <strain evidence="3">CBHHK182m</strain>
    </source>
</reference>
<feature type="transmembrane region" description="Helical" evidence="2">
    <location>
        <begin position="152"/>
        <end position="172"/>
    </location>
</feature>
<proteinExistence type="predicted"/>
<dbReference type="EMBL" id="JARKIB010000395">
    <property type="protein sequence ID" value="KAJ7711464.1"/>
    <property type="molecule type" value="Genomic_DNA"/>
</dbReference>
<dbReference type="Proteomes" id="UP001215598">
    <property type="component" value="Unassembled WGS sequence"/>
</dbReference>
<sequence>VQLVLYGVYVVLFLLAIYTLASRKRAGKKLLLGYTWTMAVFGTVQLAVCLVQVGINARFVEVLVKQDVDGSLASHRELARPALLSRSLITAQQIIFAGNNLVTDTLLLYRCFVIWGSDWRPVVFPGVLMVCTFGCVNNLVGAGSATLSRLPFIFVVLTNLVLVALIGGRIWWIRQDTRVVGGNGLRKRYDTVVAMVLESGVYFAVSLLLAVFQSGIAFVILESIAIHGVNIAPTLIIVRVGLGQNIQDTGKTTPVDEARVSRRQPPAGLSEHQSGFPIPHVLDIQASKDTLLP</sequence>
<feature type="non-terminal residue" evidence="3">
    <location>
        <position position="1"/>
    </location>
</feature>
<feature type="transmembrane region" description="Helical" evidence="2">
    <location>
        <begin position="6"/>
        <end position="21"/>
    </location>
</feature>
<evidence type="ECO:0000256" key="1">
    <source>
        <dbReference type="SAM" id="MobiDB-lite"/>
    </source>
</evidence>
<keyword evidence="2" id="KW-1133">Transmembrane helix</keyword>
<evidence type="ECO:0000313" key="3">
    <source>
        <dbReference type="EMBL" id="KAJ7711464.1"/>
    </source>
</evidence>
<keyword evidence="2" id="KW-0812">Transmembrane</keyword>
<dbReference type="AlphaFoldDB" id="A0AAD7H3H5"/>
<feature type="region of interest" description="Disordered" evidence="1">
    <location>
        <begin position="252"/>
        <end position="275"/>
    </location>
</feature>
<feature type="transmembrane region" description="Helical" evidence="2">
    <location>
        <begin position="192"/>
        <end position="221"/>
    </location>
</feature>
<evidence type="ECO:0000256" key="2">
    <source>
        <dbReference type="SAM" id="Phobius"/>
    </source>
</evidence>
<feature type="transmembrane region" description="Helical" evidence="2">
    <location>
        <begin position="122"/>
        <end position="140"/>
    </location>
</feature>
<organism evidence="3 4">
    <name type="scientific">Mycena metata</name>
    <dbReference type="NCBI Taxonomy" id="1033252"/>
    <lineage>
        <taxon>Eukaryota</taxon>
        <taxon>Fungi</taxon>
        <taxon>Dikarya</taxon>
        <taxon>Basidiomycota</taxon>
        <taxon>Agaricomycotina</taxon>
        <taxon>Agaricomycetes</taxon>
        <taxon>Agaricomycetidae</taxon>
        <taxon>Agaricales</taxon>
        <taxon>Marasmiineae</taxon>
        <taxon>Mycenaceae</taxon>
        <taxon>Mycena</taxon>
    </lineage>
</organism>
<keyword evidence="2" id="KW-0472">Membrane</keyword>
<protein>
    <submittedName>
        <fullName evidence="3">Uncharacterized protein</fullName>
    </submittedName>
</protein>